<dbReference type="GO" id="GO:0006086">
    <property type="term" value="P:pyruvate decarboxylation to acetyl-CoA"/>
    <property type="evidence" value="ECO:0007669"/>
    <property type="project" value="TreeGrafter"/>
</dbReference>
<dbReference type="PANTHER" id="PTHR11516">
    <property type="entry name" value="PYRUVATE DEHYDROGENASE E1 COMPONENT, ALPHA SUBUNIT BACTERIAL AND ORGANELLAR"/>
    <property type="match status" value="1"/>
</dbReference>
<evidence type="ECO:0000256" key="2">
    <source>
        <dbReference type="ARBA" id="ARBA00023002"/>
    </source>
</evidence>
<dbReference type="InterPro" id="IPR001017">
    <property type="entry name" value="DH_E1"/>
</dbReference>
<dbReference type="Proteomes" id="UP000550787">
    <property type="component" value="Unassembled WGS sequence"/>
</dbReference>
<dbReference type="SUPFAM" id="SSF52518">
    <property type="entry name" value="Thiamin diphosphate-binding fold (THDP-binding)"/>
    <property type="match status" value="1"/>
</dbReference>
<dbReference type="GO" id="GO:0004739">
    <property type="term" value="F:pyruvate dehydrogenase (acetyl-transferring) activity"/>
    <property type="evidence" value="ECO:0007669"/>
    <property type="project" value="TreeGrafter"/>
</dbReference>
<protein>
    <submittedName>
        <fullName evidence="5">Thiamine pyrophosphate-dependent dehydrogenase E1 component subunit alpha</fullName>
    </submittedName>
</protein>
<comment type="caution">
    <text evidence="5">The sequence shown here is derived from an EMBL/GenBank/DDBJ whole genome shotgun (WGS) entry which is preliminary data.</text>
</comment>
<dbReference type="RefSeq" id="WP_183115550.1">
    <property type="nucleotide sequence ID" value="NZ_JABEQG010000006.1"/>
</dbReference>
<dbReference type="InterPro" id="IPR029061">
    <property type="entry name" value="THDP-binding"/>
</dbReference>
<evidence type="ECO:0000256" key="1">
    <source>
        <dbReference type="ARBA" id="ARBA00001964"/>
    </source>
</evidence>
<dbReference type="EMBL" id="JABEQG010000006">
    <property type="protein sequence ID" value="MBB2155731.1"/>
    <property type="molecule type" value="Genomic_DNA"/>
</dbReference>
<proteinExistence type="predicted"/>
<evidence type="ECO:0000259" key="4">
    <source>
        <dbReference type="Pfam" id="PF00676"/>
    </source>
</evidence>
<evidence type="ECO:0000313" key="5">
    <source>
        <dbReference type="EMBL" id="MBB2155731.1"/>
    </source>
</evidence>
<dbReference type="AlphaFoldDB" id="A0A7W4I4E7"/>
<dbReference type="CDD" id="cd02000">
    <property type="entry name" value="TPP_E1_PDC_ADC_BCADC"/>
    <property type="match status" value="1"/>
</dbReference>
<organism evidence="5 6">
    <name type="scientific">Gluconacetobacter diazotrophicus</name>
    <name type="common">Acetobacter diazotrophicus</name>
    <dbReference type="NCBI Taxonomy" id="33996"/>
    <lineage>
        <taxon>Bacteria</taxon>
        <taxon>Pseudomonadati</taxon>
        <taxon>Pseudomonadota</taxon>
        <taxon>Alphaproteobacteria</taxon>
        <taxon>Acetobacterales</taxon>
        <taxon>Acetobacteraceae</taxon>
        <taxon>Gluconacetobacter</taxon>
    </lineage>
</organism>
<keyword evidence="2" id="KW-0560">Oxidoreductase</keyword>
<comment type="cofactor">
    <cofactor evidence="1">
        <name>thiamine diphosphate</name>
        <dbReference type="ChEBI" id="CHEBI:58937"/>
    </cofactor>
</comment>
<gene>
    <name evidence="5" type="ORF">HLH33_05315</name>
</gene>
<feature type="domain" description="Dehydrogenase E1 component" evidence="4">
    <location>
        <begin position="12"/>
        <end position="303"/>
    </location>
</feature>
<evidence type="ECO:0000313" key="6">
    <source>
        <dbReference type="Proteomes" id="UP000550787"/>
    </source>
</evidence>
<sequence length="311" mass="32586">MSHIDRIEALRDMMLIRAFEEALSARKDHGFQLLSSGEEAVAVGLASALEAGDQLLTGGRSIGPILARGVAPERVMAELLGRTGGMNRGRAGRGHMSAPDDGFFGAHAVVGGNISIAAGVALARQMDGTGGIVVILFGDGACGAGALHETLNMAALWKLPLLFVCNNNQLSVSTAREAALAVPRLSDLGATFGLWARTIDGLDVGLVAATAAEAVRHVRDGRGPAFLECTSIRLRSHSTTARETRSRAELTALRTHCPIERTITALRAEGILGAADLERMQQQATSRAAQALAYADASPYPDAEEVLHHVG</sequence>
<dbReference type="Gene3D" id="3.40.50.970">
    <property type="match status" value="1"/>
</dbReference>
<dbReference type="PANTHER" id="PTHR11516:SF41">
    <property type="entry name" value="3-METHYL-2-OXOBUTANOATE DEHYDROGENASE SUBUNIT ALPHA"/>
    <property type="match status" value="1"/>
</dbReference>
<accession>A0A7W4I4E7</accession>
<keyword evidence="3" id="KW-0786">Thiamine pyrophosphate</keyword>
<evidence type="ECO:0000256" key="3">
    <source>
        <dbReference type="ARBA" id="ARBA00023052"/>
    </source>
</evidence>
<dbReference type="InterPro" id="IPR050642">
    <property type="entry name" value="PDH_E1_Alpha_Subunit"/>
</dbReference>
<reference evidence="5 6" key="1">
    <citation type="submission" date="2020-04" db="EMBL/GenBank/DDBJ databases">
        <title>Description of novel Gluconacetobacter.</title>
        <authorList>
            <person name="Sombolestani A."/>
        </authorList>
    </citation>
    <scope>NUCLEOTIDE SEQUENCE [LARGE SCALE GENOMIC DNA]</scope>
    <source>
        <strain evidence="5 6">LMG 7603</strain>
    </source>
</reference>
<name>A0A7W4I4E7_GLUDI</name>
<dbReference type="Pfam" id="PF00676">
    <property type="entry name" value="E1_dh"/>
    <property type="match status" value="1"/>
</dbReference>